<evidence type="ECO:0000313" key="4">
    <source>
        <dbReference type="EMBL" id="JAB70665.1"/>
    </source>
</evidence>
<evidence type="ECO:0000256" key="2">
    <source>
        <dbReference type="RuleBase" id="RU000363"/>
    </source>
</evidence>
<evidence type="ECO:0000256" key="3">
    <source>
        <dbReference type="SAM" id="Phobius"/>
    </source>
</evidence>
<name>V5GK47_IXORI</name>
<dbReference type="InterPro" id="IPR053011">
    <property type="entry name" value="SDR_family_member_7"/>
</dbReference>
<dbReference type="PRINTS" id="PR00080">
    <property type="entry name" value="SDRFAMILY"/>
</dbReference>
<dbReference type="GO" id="GO:0016491">
    <property type="term" value="F:oxidoreductase activity"/>
    <property type="evidence" value="ECO:0007669"/>
    <property type="project" value="UniProtKB-KW"/>
</dbReference>
<dbReference type="InterPro" id="IPR036291">
    <property type="entry name" value="NAD(P)-bd_dom_sf"/>
</dbReference>
<reference evidence="4" key="1">
    <citation type="journal article" date="2015" name="Sci. Rep.">
        <title>Tissue- and time-dependent transcription in Ixodes ricinus salivary glands and midguts when blood feeding on the vertebrate host.</title>
        <authorList>
            <person name="Kotsyfakis M."/>
            <person name="Schwarz A."/>
            <person name="Erhart J."/>
            <person name="Ribeiro J.M."/>
        </authorList>
    </citation>
    <scope>NUCLEOTIDE SEQUENCE</scope>
    <source>
        <tissue evidence="4">Salivary gland and midgut</tissue>
    </source>
</reference>
<organism evidence="4">
    <name type="scientific">Ixodes ricinus</name>
    <name type="common">Common tick</name>
    <name type="synonym">Acarus ricinus</name>
    <dbReference type="NCBI Taxonomy" id="34613"/>
    <lineage>
        <taxon>Eukaryota</taxon>
        <taxon>Metazoa</taxon>
        <taxon>Ecdysozoa</taxon>
        <taxon>Arthropoda</taxon>
        <taxon>Chelicerata</taxon>
        <taxon>Arachnida</taxon>
        <taxon>Acari</taxon>
        <taxon>Parasitiformes</taxon>
        <taxon>Ixodida</taxon>
        <taxon>Ixodoidea</taxon>
        <taxon>Ixodidae</taxon>
        <taxon>Ixodinae</taxon>
        <taxon>Ixodes</taxon>
    </lineage>
</organism>
<dbReference type="PROSITE" id="PS00061">
    <property type="entry name" value="ADH_SHORT"/>
    <property type="match status" value="1"/>
</dbReference>
<proteinExistence type="evidence at transcript level"/>
<keyword evidence="1" id="KW-0560">Oxidoreductase</keyword>
<dbReference type="PANTHER" id="PTHR44269:SF2">
    <property type="entry name" value="DEHYDROGENASE_REDUCTASE SDR FAMILY MEMBER 7"/>
    <property type="match status" value="1"/>
</dbReference>
<keyword evidence="3" id="KW-1133">Transmembrane helix</keyword>
<dbReference type="AlphaFoldDB" id="V5GK47"/>
<dbReference type="PANTHER" id="PTHR44269">
    <property type="entry name" value="DEHYDROGENASE/REDUCTASE SDR FAMILY MEMBER 7-RELATED"/>
    <property type="match status" value="1"/>
</dbReference>
<dbReference type="InterPro" id="IPR020904">
    <property type="entry name" value="Sc_DH/Rdtase_CS"/>
</dbReference>
<dbReference type="InterPro" id="IPR002347">
    <property type="entry name" value="SDR_fam"/>
</dbReference>
<dbReference type="EMBL" id="GANP01013803">
    <property type="protein sequence ID" value="JAB70665.1"/>
    <property type="molecule type" value="mRNA"/>
</dbReference>
<dbReference type="Gene3D" id="3.40.50.720">
    <property type="entry name" value="NAD(P)-binding Rossmann-like Domain"/>
    <property type="match status" value="1"/>
</dbReference>
<keyword evidence="3" id="KW-0812">Transmembrane</keyword>
<protein>
    <submittedName>
        <fullName evidence="4">Putative 11beta-hydroxysteroid dehydrogenase type 1</fullName>
    </submittedName>
</protein>
<dbReference type="SUPFAM" id="SSF51735">
    <property type="entry name" value="NAD(P)-binding Rossmann-fold domains"/>
    <property type="match status" value="1"/>
</dbReference>
<accession>V5GK47</accession>
<feature type="transmembrane region" description="Helical" evidence="3">
    <location>
        <begin position="6"/>
        <end position="29"/>
    </location>
</feature>
<sequence>MICVWFGHPLAVWLLLIIMLAVGTFLVWFKYADADLPLVFLSKFGRSPGVLKGSVVWITGASSGIGESLSYELARAGAKLALSGTNMERLRAVKDKCIAMEKDTQVILVPFDLSDFGCHERQLKTVVDHYGRVDVLVNNAGRVTFEEFENFTYEDDKALFDVNVFGPVSLTRLTLKHSMQQQRPLHVVVNSSMAAMQGGRSCSVYAATKSALQGYFNSLRLQGRMTGAVDVTVVFPGPVLTPIQGDVEKLKKRPDIRIMSSERCAQLIAVAMANKVGEAWICDNPVLMTFYFCQYLPNIFQRFIACMLPWNRTAFSSKNK</sequence>
<comment type="similarity">
    <text evidence="2">Belongs to the short-chain dehydrogenases/reductases (SDR) family.</text>
</comment>
<evidence type="ECO:0000256" key="1">
    <source>
        <dbReference type="ARBA" id="ARBA00023002"/>
    </source>
</evidence>
<dbReference type="PRINTS" id="PR00081">
    <property type="entry name" value="GDHRDH"/>
</dbReference>
<keyword evidence="3" id="KW-0472">Membrane</keyword>
<dbReference type="Pfam" id="PF00106">
    <property type="entry name" value="adh_short"/>
    <property type="match status" value="1"/>
</dbReference>